<keyword evidence="3" id="KW-1185">Reference proteome</keyword>
<keyword evidence="1" id="KW-0732">Signal</keyword>
<protein>
    <submittedName>
        <fullName evidence="2">Uncharacterized protein</fullName>
    </submittedName>
</protein>
<dbReference type="Proteomes" id="UP000006251">
    <property type="component" value="Unassembled WGS sequence"/>
</dbReference>
<comment type="caution">
    <text evidence="2">The sequence shown here is derived from an EMBL/GenBank/DDBJ whole genome shotgun (WGS) entry which is preliminary data.</text>
</comment>
<dbReference type="STRING" id="1121922.GCA_000428905_02448"/>
<dbReference type="EMBL" id="BAEQ01000036">
    <property type="protein sequence ID" value="GAC28944.1"/>
    <property type="molecule type" value="Genomic_DNA"/>
</dbReference>
<dbReference type="AlphaFoldDB" id="K6Y856"/>
<evidence type="ECO:0000256" key="1">
    <source>
        <dbReference type="SAM" id="SignalP"/>
    </source>
</evidence>
<reference evidence="3" key="1">
    <citation type="journal article" date="2014" name="Environ. Microbiol.">
        <title>Comparative genomics of the marine bacterial genus Glaciecola reveals the high degree of genomic diversity and genomic characteristic for cold adaptation.</title>
        <authorList>
            <person name="Qin Q.L."/>
            <person name="Xie B.B."/>
            <person name="Yu Y."/>
            <person name="Shu Y.L."/>
            <person name="Rong J.C."/>
            <person name="Zhang Y.J."/>
            <person name="Zhao D.L."/>
            <person name="Chen X.L."/>
            <person name="Zhang X.Y."/>
            <person name="Chen B."/>
            <person name="Zhou B.C."/>
            <person name="Zhang Y.Z."/>
        </authorList>
    </citation>
    <scope>NUCLEOTIDE SEQUENCE [LARGE SCALE GENOMIC DNA]</scope>
    <source>
        <strain evidence="3">ACAM 615</strain>
    </source>
</reference>
<dbReference type="RefSeq" id="WP_006011398.1">
    <property type="nucleotide sequence ID" value="NZ_AUAV01000012.1"/>
</dbReference>
<sequence>MLKIFLSLVSIFAANAAFYSDDTAQFDKNTSVISCSADSEIVGIEDIDDVETDIIPLLYALTIARYVNVNIRLGDVLTILSSSALFPIRAPPHHY</sequence>
<feature type="signal peptide" evidence="1">
    <location>
        <begin position="1"/>
        <end position="16"/>
    </location>
</feature>
<proteinExistence type="predicted"/>
<feature type="chain" id="PRO_5003897091" evidence="1">
    <location>
        <begin position="17"/>
        <end position="95"/>
    </location>
</feature>
<evidence type="ECO:0000313" key="3">
    <source>
        <dbReference type="Proteomes" id="UP000006251"/>
    </source>
</evidence>
<dbReference type="OrthoDB" id="6322654at2"/>
<accession>K6Y856</accession>
<evidence type="ECO:0000313" key="2">
    <source>
        <dbReference type="EMBL" id="GAC28944.1"/>
    </source>
</evidence>
<organism evidence="2 3">
    <name type="scientific">Brumicola pallidula DSM 14239 = ACAM 615</name>
    <dbReference type="NCBI Taxonomy" id="1121922"/>
    <lineage>
        <taxon>Bacteria</taxon>
        <taxon>Pseudomonadati</taxon>
        <taxon>Pseudomonadota</taxon>
        <taxon>Gammaproteobacteria</taxon>
        <taxon>Alteromonadales</taxon>
        <taxon>Alteromonadaceae</taxon>
        <taxon>Brumicola</taxon>
    </lineage>
</organism>
<gene>
    <name evidence="2" type="ORF">GPAL_2083</name>
</gene>
<name>K6Y856_9ALTE</name>